<dbReference type="PANTHER" id="PTHR30289">
    <property type="entry name" value="UNCHARACTERIZED PROTEIN YBCL-RELATED"/>
    <property type="match status" value="1"/>
</dbReference>
<dbReference type="GO" id="GO:0004860">
    <property type="term" value="F:protein kinase inhibitor activity"/>
    <property type="evidence" value="ECO:0007669"/>
    <property type="project" value="UniProtKB-KW"/>
</dbReference>
<dbReference type="InterPro" id="IPR008914">
    <property type="entry name" value="PEBP"/>
</dbReference>
<keyword evidence="3" id="KW-0649">Protein kinase inhibitor</keyword>
<comment type="caution">
    <text evidence="3">The sequence shown here is derived from an EMBL/GenBank/DDBJ whole genome shotgun (WGS) entry which is preliminary data.</text>
</comment>
<proteinExistence type="inferred from homology"/>
<evidence type="ECO:0000313" key="3">
    <source>
        <dbReference type="EMBL" id="NHC14588.1"/>
    </source>
</evidence>
<evidence type="ECO:0000256" key="2">
    <source>
        <dbReference type="SAM" id="MobiDB-lite"/>
    </source>
</evidence>
<sequence length="216" mass="22974">MPEPGSHAYDVQRARLRDEIDNSGNPDANATDAANRELRGDSPVPSPHAETERAGGPLGQRDGGGGDPGNVIGLRSEAFSDGSFIPGEYAKDGGNQQPVLEWDDVPDGTTELALLCVDPDAPVGTWLHWLVTGIDPSTRRVEPGADVGIEHGNGYGEQGWGGPQPPVGDEPHRYVFRLYALAEPFAAPDPSDADAVRSWLDDHSTATGTLTGRYQR</sequence>
<comment type="similarity">
    <text evidence="1">Belongs to the UPF0098 family.</text>
</comment>
<evidence type="ECO:0000256" key="1">
    <source>
        <dbReference type="ARBA" id="ARBA00007120"/>
    </source>
</evidence>
<dbReference type="NCBIfam" id="TIGR00481">
    <property type="entry name" value="YbhB/YbcL family Raf kinase inhibitor-like protein"/>
    <property type="match status" value="1"/>
</dbReference>
<feature type="region of interest" description="Disordered" evidence="2">
    <location>
        <begin position="1"/>
        <end position="70"/>
    </location>
</feature>
<dbReference type="PANTHER" id="PTHR30289:SF1">
    <property type="entry name" value="PEBP (PHOSPHATIDYLETHANOLAMINE-BINDING PROTEIN) FAMILY PROTEIN"/>
    <property type="match status" value="1"/>
</dbReference>
<gene>
    <name evidence="3" type="ORF">G9H71_12445</name>
</gene>
<dbReference type="Proteomes" id="UP000800981">
    <property type="component" value="Unassembled WGS sequence"/>
</dbReference>
<keyword evidence="4" id="KW-1185">Reference proteome</keyword>
<dbReference type="InterPro" id="IPR005247">
    <property type="entry name" value="YbhB_YbcL/LppC-like"/>
</dbReference>
<feature type="compositionally biased region" description="Gly residues" evidence="2">
    <location>
        <begin position="56"/>
        <end position="68"/>
    </location>
</feature>
<evidence type="ECO:0000313" key="4">
    <source>
        <dbReference type="Proteomes" id="UP000800981"/>
    </source>
</evidence>
<feature type="compositionally biased region" description="Basic and acidic residues" evidence="2">
    <location>
        <begin position="10"/>
        <end position="20"/>
    </location>
</feature>
<dbReference type="EMBL" id="JAANNP010000008">
    <property type="protein sequence ID" value="NHC14588.1"/>
    <property type="molecule type" value="Genomic_DNA"/>
</dbReference>
<protein>
    <submittedName>
        <fullName evidence="3">YbhB/YbcL family Raf kinase inhibitor-like protein</fullName>
    </submittedName>
</protein>
<dbReference type="RefSeq" id="WP_166282271.1">
    <property type="nucleotide sequence ID" value="NZ_JAANNP010000008.1"/>
</dbReference>
<accession>A0ABX0GVP8</accession>
<organism evidence="3 4">
    <name type="scientific">Motilibacter deserti</name>
    <dbReference type="NCBI Taxonomy" id="2714956"/>
    <lineage>
        <taxon>Bacteria</taxon>
        <taxon>Bacillati</taxon>
        <taxon>Actinomycetota</taxon>
        <taxon>Actinomycetes</taxon>
        <taxon>Motilibacterales</taxon>
        <taxon>Motilibacteraceae</taxon>
        <taxon>Motilibacter</taxon>
    </lineage>
</organism>
<dbReference type="CDD" id="cd00865">
    <property type="entry name" value="PEBP_bact_arch"/>
    <property type="match status" value="1"/>
</dbReference>
<dbReference type="Pfam" id="PF01161">
    <property type="entry name" value="PBP"/>
    <property type="match status" value="1"/>
</dbReference>
<dbReference type="Gene3D" id="3.90.280.10">
    <property type="entry name" value="PEBP-like"/>
    <property type="match status" value="1"/>
</dbReference>
<dbReference type="SUPFAM" id="SSF49777">
    <property type="entry name" value="PEBP-like"/>
    <property type="match status" value="1"/>
</dbReference>
<reference evidence="3 4" key="1">
    <citation type="submission" date="2020-03" db="EMBL/GenBank/DDBJ databases">
        <title>Two novel Motilibacter sp.</title>
        <authorList>
            <person name="Liu S."/>
        </authorList>
    </citation>
    <scope>NUCLEOTIDE SEQUENCE [LARGE SCALE GENOMIC DNA]</scope>
    <source>
        <strain evidence="3 4">E257</strain>
    </source>
</reference>
<dbReference type="InterPro" id="IPR036610">
    <property type="entry name" value="PEBP-like_sf"/>
</dbReference>
<name>A0ABX0GVP8_9ACTN</name>